<keyword evidence="3" id="KW-1185">Reference proteome</keyword>
<feature type="compositionally biased region" description="Basic and acidic residues" evidence="1">
    <location>
        <begin position="15"/>
        <end position="29"/>
    </location>
</feature>
<organism evidence="2 3">
    <name type="scientific">Archangium lansingense</name>
    <dbReference type="NCBI Taxonomy" id="2995310"/>
    <lineage>
        <taxon>Bacteria</taxon>
        <taxon>Pseudomonadati</taxon>
        <taxon>Myxococcota</taxon>
        <taxon>Myxococcia</taxon>
        <taxon>Myxococcales</taxon>
        <taxon>Cystobacterineae</taxon>
        <taxon>Archangiaceae</taxon>
        <taxon>Archangium</taxon>
    </lineage>
</organism>
<dbReference type="Proteomes" id="UP001207654">
    <property type="component" value="Unassembled WGS sequence"/>
</dbReference>
<evidence type="ECO:0000256" key="1">
    <source>
        <dbReference type="SAM" id="MobiDB-lite"/>
    </source>
</evidence>
<evidence type="ECO:0000313" key="3">
    <source>
        <dbReference type="Proteomes" id="UP001207654"/>
    </source>
</evidence>
<evidence type="ECO:0008006" key="4">
    <source>
        <dbReference type="Google" id="ProtNLM"/>
    </source>
</evidence>
<sequence length="255" mass="27033">MKVDGHPEATPARPASDKGRFQEALKKAPPETAKPPIKGGPTTRAPVTATRGATGALATTGLARTPQRGAFASAEHLGQVRQGLNAEAHRLREVRGDTHQTHQERTQQRVTELIARELAREPRAEPSSPRSAPSSPAPETPTPTPLTEALSTTGGERPGGSGGAVAVEASNPEVRVQATLELIEQIEVFVKSQRPALAMRLGGTLDATVEVERTGEREVSLRIQGRRGGFPQKDLARIREALAARGLKLSAFVAS</sequence>
<feature type="compositionally biased region" description="Low complexity" evidence="1">
    <location>
        <begin position="145"/>
        <end position="155"/>
    </location>
</feature>
<name>A0ABT4A667_9BACT</name>
<evidence type="ECO:0000313" key="2">
    <source>
        <dbReference type="EMBL" id="MCY1077147.1"/>
    </source>
</evidence>
<feature type="region of interest" description="Disordered" evidence="1">
    <location>
        <begin position="119"/>
        <end position="168"/>
    </location>
</feature>
<feature type="region of interest" description="Disordered" evidence="1">
    <location>
        <begin position="1"/>
        <end position="76"/>
    </location>
</feature>
<feature type="compositionally biased region" description="Low complexity" evidence="1">
    <location>
        <begin position="125"/>
        <end position="134"/>
    </location>
</feature>
<accession>A0ABT4A667</accession>
<feature type="compositionally biased region" description="Low complexity" evidence="1">
    <location>
        <begin position="48"/>
        <end position="65"/>
    </location>
</feature>
<protein>
    <recommendedName>
        <fullName evidence="4">Flagellar hook-length control protein FliK</fullName>
    </recommendedName>
</protein>
<comment type="caution">
    <text evidence="2">The sequence shown here is derived from an EMBL/GenBank/DDBJ whole genome shotgun (WGS) entry which is preliminary data.</text>
</comment>
<dbReference type="RefSeq" id="WP_267535997.1">
    <property type="nucleotide sequence ID" value="NZ_JAPNKA010000001.1"/>
</dbReference>
<feature type="compositionally biased region" description="Pro residues" evidence="1">
    <location>
        <begin position="135"/>
        <end position="144"/>
    </location>
</feature>
<reference evidence="2 3" key="1">
    <citation type="submission" date="2022-11" db="EMBL/GenBank/DDBJ databases">
        <title>Minimal conservation of predation-associated metabolite biosynthetic gene clusters underscores biosynthetic potential of Myxococcota including descriptions for ten novel species: Archangium lansinium sp. nov., Myxococcus landrumus sp. nov., Nannocystis bai.</title>
        <authorList>
            <person name="Ahearne A."/>
            <person name="Stevens C."/>
            <person name="Phillips K."/>
        </authorList>
    </citation>
    <scope>NUCLEOTIDE SEQUENCE [LARGE SCALE GENOMIC DNA]</scope>
    <source>
        <strain evidence="2 3">MIWBW</strain>
    </source>
</reference>
<dbReference type="EMBL" id="JAPNKA010000001">
    <property type="protein sequence ID" value="MCY1077147.1"/>
    <property type="molecule type" value="Genomic_DNA"/>
</dbReference>
<gene>
    <name evidence="2" type="ORF">OV287_21955</name>
</gene>
<proteinExistence type="predicted"/>